<accession>A0A9N9S0Y9</accession>
<dbReference type="PRINTS" id="PR00722">
    <property type="entry name" value="CHYMOTRYPSIN"/>
</dbReference>
<feature type="signal peptide" evidence="7">
    <location>
        <begin position="1"/>
        <end position="21"/>
    </location>
</feature>
<evidence type="ECO:0000313" key="9">
    <source>
        <dbReference type="EMBL" id="CAG9806849.1"/>
    </source>
</evidence>
<protein>
    <recommendedName>
        <fullName evidence="5">Phenoloxidase-activating factor 2</fullName>
    </recommendedName>
    <alternativeName>
        <fullName evidence="6">Prophenoloxidase-activating factor II</fullName>
    </alternativeName>
</protein>
<comment type="similarity">
    <text evidence="4">Belongs to the peptidase S1 family. CLIP subfamily.</text>
</comment>
<evidence type="ECO:0000259" key="8">
    <source>
        <dbReference type="PROSITE" id="PS50240"/>
    </source>
</evidence>
<evidence type="ECO:0000256" key="4">
    <source>
        <dbReference type="ARBA" id="ARBA00024195"/>
    </source>
</evidence>
<keyword evidence="3" id="KW-1015">Disulfide bond</keyword>
<dbReference type="GO" id="GO:0004252">
    <property type="term" value="F:serine-type endopeptidase activity"/>
    <property type="evidence" value="ECO:0007669"/>
    <property type="project" value="InterPro"/>
</dbReference>
<dbReference type="Pfam" id="PF18322">
    <property type="entry name" value="CLIP_1"/>
    <property type="match status" value="1"/>
</dbReference>
<evidence type="ECO:0000256" key="3">
    <source>
        <dbReference type="ARBA" id="ARBA00023157"/>
    </source>
</evidence>
<dbReference type="PANTHER" id="PTHR24258">
    <property type="entry name" value="SERINE PROTEASE-RELATED"/>
    <property type="match status" value="1"/>
</dbReference>
<dbReference type="SMART" id="SM00020">
    <property type="entry name" value="Tryp_SPc"/>
    <property type="match status" value="1"/>
</dbReference>
<evidence type="ECO:0000256" key="7">
    <source>
        <dbReference type="SAM" id="SignalP"/>
    </source>
</evidence>
<sequence length="410" mass="45898">MMILHTVIILLISIYFSNVNGQRQGSDLDQRIQDVFYNLNTRGFDTIVDPEPENLPPTQAPQVLEESGGSCKCVPYWRCNNNNQLSQPTESRFYGEIDVRYNPESCQDVLDVCCKFENEVNVQQTQSPPQITGGPTEQQTTPKQCGVRNVGGIDFTLVGNTKSEAGFAEFPWTVALLSSHKECLCGGTLIHPQIILTGAHCVFNISQNDLIIRAGEWDTQTTKERLPHQERRVNTILTHNEFNPKSLANDIALLFLDQPFIMDQHINTVCLPPQGYVANNRDCFATGWGKDVFGKEGKYSVIMKKIELPMVQFNECQERLKNTRLGKRFLLHPSFVCAGGETNVDVCQGDGGGPLVCPTGNNRYIQVGAVAWGIACNLNIPGVYMNVAYFRDWIDYNVRNHGYDSSSYTV</sequence>
<name>A0A9N9S0Y9_9DIPT</name>
<keyword evidence="7" id="KW-0732">Signal</keyword>
<dbReference type="Gene3D" id="2.40.10.10">
    <property type="entry name" value="Trypsin-like serine proteases"/>
    <property type="match status" value="2"/>
</dbReference>
<reference evidence="9" key="2">
    <citation type="submission" date="2022-10" db="EMBL/GenBank/DDBJ databases">
        <authorList>
            <consortium name="ENA_rothamsted_submissions"/>
            <consortium name="culmorum"/>
            <person name="King R."/>
        </authorList>
    </citation>
    <scope>NUCLEOTIDE SEQUENCE</scope>
</reference>
<dbReference type="PANTHER" id="PTHR24258:SF129">
    <property type="entry name" value="LP15124P-RELATED"/>
    <property type="match status" value="1"/>
</dbReference>
<dbReference type="OrthoDB" id="6261922at2759"/>
<dbReference type="PROSITE" id="PS50240">
    <property type="entry name" value="TRYPSIN_DOM"/>
    <property type="match status" value="1"/>
</dbReference>
<evidence type="ECO:0000256" key="2">
    <source>
        <dbReference type="ARBA" id="ARBA00022525"/>
    </source>
</evidence>
<dbReference type="InterPro" id="IPR001254">
    <property type="entry name" value="Trypsin_dom"/>
</dbReference>
<comment type="subcellular location">
    <subcellularLocation>
        <location evidence="1">Secreted</location>
    </subcellularLocation>
</comment>
<feature type="chain" id="PRO_5040366315" description="Phenoloxidase-activating factor 2" evidence="7">
    <location>
        <begin position="22"/>
        <end position="410"/>
    </location>
</feature>
<evidence type="ECO:0000256" key="5">
    <source>
        <dbReference type="ARBA" id="ARBA00068096"/>
    </source>
</evidence>
<feature type="domain" description="Peptidase S1" evidence="8">
    <location>
        <begin position="157"/>
        <end position="399"/>
    </location>
</feature>
<gene>
    <name evidence="9" type="ORF">CHIRRI_LOCUS9703</name>
</gene>
<proteinExistence type="inferred from homology"/>
<dbReference type="Proteomes" id="UP001153620">
    <property type="component" value="Chromosome 3"/>
</dbReference>
<dbReference type="EMBL" id="OU895879">
    <property type="protein sequence ID" value="CAG9806849.1"/>
    <property type="molecule type" value="Genomic_DNA"/>
</dbReference>
<dbReference type="InterPro" id="IPR041515">
    <property type="entry name" value="PPAF-2-like_Clip"/>
</dbReference>
<dbReference type="GO" id="GO:0005576">
    <property type="term" value="C:extracellular region"/>
    <property type="evidence" value="ECO:0007669"/>
    <property type="project" value="UniProtKB-SubCell"/>
</dbReference>
<evidence type="ECO:0000256" key="6">
    <source>
        <dbReference type="ARBA" id="ARBA00076468"/>
    </source>
</evidence>
<dbReference type="GO" id="GO:0006508">
    <property type="term" value="P:proteolysis"/>
    <property type="evidence" value="ECO:0007669"/>
    <property type="project" value="InterPro"/>
</dbReference>
<reference evidence="9" key="1">
    <citation type="submission" date="2022-01" db="EMBL/GenBank/DDBJ databases">
        <authorList>
            <person name="King R."/>
        </authorList>
    </citation>
    <scope>NUCLEOTIDE SEQUENCE</scope>
</reference>
<dbReference type="Pfam" id="PF00089">
    <property type="entry name" value="Trypsin"/>
    <property type="match status" value="1"/>
</dbReference>
<keyword evidence="10" id="KW-1185">Reference proteome</keyword>
<evidence type="ECO:0000256" key="1">
    <source>
        <dbReference type="ARBA" id="ARBA00004613"/>
    </source>
</evidence>
<dbReference type="AlphaFoldDB" id="A0A9N9S0Y9"/>
<dbReference type="FunFam" id="2.40.10.10:FF:000038">
    <property type="entry name" value="Serine protease"/>
    <property type="match status" value="1"/>
</dbReference>
<dbReference type="InterPro" id="IPR043504">
    <property type="entry name" value="Peptidase_S1_PA_chymotrypsin"/>
</dbReference>
<dbReference type="InterPro" id="IPR009003">
    <property type="entry name" value="Peptidase_S1_PA"/>
</dbReference>
<evidence type="ECO:0000313" key="10">
    <source>
        <dbReference type="Proteomes" id="UP001153620"/>
    </source>
</evidence>
<keyword evidence="2" id="KW-0964">Secreted</keyword>
<dbReference type="InterPro" id="IPR001314">
    <property type="entry name" value="Peptidase_S1A"/>
</dbReference>
<organism evidence="9 10">
    <name type="scientific">Chironomus riparius</name>
    <dbReference type="NCBI Taxonomy" id="315576"/>
    <lineage>
        <taxon>Eukaryota</taxon>
        <taxon>Metazoa</taxon>
        <taxon>Ecdysozoa</taxon>
        <taxon>Arthropoda</taxon>
        <taxon>Hexapoda</taxon>
        <taxon>Insecta</taxon>
        <taxon>Pterygota</taxon>
        <taxon>Neoptera</taxon>
        <taxon>Endopterygota</taxon>
        <taxon>Diptera</taxon>
        <taxon>Nematocera</taxon>
        <taxon>Chironomoidea</taxon>
        <taxon>Chironomidae</taxon>
        <taxon>Chironominae</taxon>
        <taxon>Chironomus</taxon>
    </lineage>
</organism>
<dbReference type="CDD" id="cd00190">
    <property type="entry name" value="Tryp_SPc"/>
    <property type="match status" value="1"/>
</dbReference>
<dbReference type="SUPFAM" id="SSF50494">
    <property type="entry name" value="Trypsin-like serine proteases"/>
    <property type="match status" value="1"/>
</dbReference>